<gene>
    <name evidence="1" type="ORF">CFR75_16270</name>
</gene>
<evidence type="ECO:0000313" key="2">
    <source>
        <dbReference type="Proteomes" id="UP000248257"/>
    </source>
</evidence>
<dbReference type="RefSeq" id="WP_061276685.1">
    <property type="nucleotide sequence ID" value="NZ_CBCRXN010000104.1"/>
</dbReference>
<accession>A0A318PKE8</accession>
<proteinExistence type="predicted"/>
<evidence type="ECO:0000313" key="1">
    <source>
        <dbReference type="EMBL" id="PYD55486.1"/>
    </source>
</evidence>
<comment type="caution">
    <text evidence="1">The sequence shown here is derived from an EMBL/GenBank/DDBJ whole genome shotgun (WGS) entry which is preliminary data.</text>
</comment>
<reference evidence="1 2" key="1">
    <citation type="submission" date="2017-07" db="EMBL/GenBank/DDBJ databases">
        <title>A draft genome sequence of Komagataeibacter xylinus LMG 1515.</title>
        <authorList>
            <person name="Skraban J."/>
            <person name="Cleenwerck I."/>
            <person name="Vandamme P."/>
            <person name="Trcek J."/>
        </authorList>
    </citation>
    <scope>NUCLEOTIDE SEQUENCE [LARGE SCALE GENOMIC DNA]</scope>
    <source>
        <strain evidence="1 2">LMG 1515</strain>
    </source>
</reference>
<dbReference type="OrthoDB" id="6857473at2"/>
<name>A0A318PKE8_KOMXY</name>
<dbReference type="Proteomes" id="UP000248257">
    <property type="component" value="Unassembled WGS sequence"/>
</dbReference>
<dbReference type="EMBL" id="NKUC01000077">
    <property type="protein sequence ID" value="PYD55486.1"/>
    <property type="molecule type" value="Genomic_DNA"/>
</dbReference>
<dbReference type="AlphaFoldDB" id="A0A318PKE8"/>
<keyword evidence="2" id="KW-1185">Reference proteome</keyword>
<protein>
    <submittedName>
        <fullName evidence="1">Uncharacterized protein</fullName>
    </submittedName>
</protein>
<organism evidence="1 2">
    <name type="scientific">Komagataeibacter xylinus</name>
    <name type="common">Gluconacetobacter xylinus</name>
    <dbReference type="NCBI Taxonomy" id="28448"/>
    <lineage>
        <taxon>Bacteria</taxon>
        <taxon>Pseudomonadati</taxon>
        <taxon>Pseudomonadota</taxon>
        <taxon>Alphaproteobacteria</taxon>
        <taxon>Acetobacterales</taxon>
        <taxon>Acetobacteraceae</taxon>
        <taxon>Komagataeibacter</taxon>
    </lineage>
</organism>
<sequence length="155" mass="18489">MELFATPFPFDDFFLYVSNHVSVDKTLGVMGILSPKFLEVDGCIMWENVESIEYSKGRQKFTDATVKEREYYYNLFCIEDFFQVGEEVSDCVSETVEEGWRKYMDLKLAFARQIERYWRFALSECYPDKRFEFEISEKGIWPEDGVCLTFWQVNE</sequence>